<organism evidence="1 2">
    <name type="scientific">Bombardia bombarda</name>
    <dbReference type="NCBI Taxonomy" id="252184"/>
    <lineage>
        <taxon>Eukaryota</taxon>
        <taxon>Fungi</taxon>
        <taxon>Dikarya</taxon>
        <taxon>Ascomycota</taxon>
        <taxon>Pezizomycotina</taxon>
        <taxon>Sordariomycetes</taxon>
        <taxon>Sordariomycetidae</taxon>
        <taxon>Sordariales</taxon>
        <taxon>Lasiosphaeriaceae</taxon>
        <taxon>Bombardia</taxon>
    </lineage>
</organism>
<evidence type="ECO:0000313" key="2">
    <source>
        <dbReference type="Proteomes" id="UP001174934"/>
    </source>
</evidence>
<gene>
    <name evidence="1" type="ORF">B0T17DRAFT_235126</name>
</gene>
<reference evidence="1" key="1">
    <citation type="submission" date="2023-06" db="EMBL/GenBank/DDBJ databases">
        <title>Genome-scale phylogeny and comparative genomics of the fungal order Sordariales.</title>
        <authorList>
            <consortium name="Lawrence Berkeley National Laboratory"/>
            <person name="Hensen N."/>
            <person name="Bonometti L."/>
            <person name="Westerberg I."/>
            <person name="Brannstrom I.O."/>
            <person name="Guillou S."/>
            <person name="Cros-Aarteil S."/>
            <person name="Calhoun S."/>
            <person name="Haridas S."/>
            <person name="Kuo A."/>
            <person name="Mondo S."/>
            <person name="Pangilinan J."/>
            <person name="Riley R."/>
            <person name="LaButti K."/>
            <person name="Andreopoulos B."/>
            <person name="Lipzen A."/>
            <person name="Chen C."/>
            <person name="Yanf M."/>
            <person name="Daum C."/>
            <person name="Ng V."/>
            <person name="Clum A."/>
            <person name="Steindorff A."/>
            <person name="Ohm R."/>
            <person name="Martin F."/>
            <person name="Silar P."/>
            <person name="Natvig D."/>
            <person name="Lalanne C."/>
            <person name="Gautier V."/>
            <person name="Ament-velasquez S.L."/>
            <person name="Kruys A."/>
            <person name="Hutchinson M.I."/>
            <person name="Powell A.J."/>
            <person name="Barry K."/>
            <person name="Miller A.N."/>
            <person name="Grigoriev I.V."/>
            <person name="Debuchy R."/>
            <person name="Gladieux P."/>
            <person name="Thoren M.H."/>
            <person name="Johannesson H."/>
        </authorList>
    </citation>
    <scope>NUCLEOTIDE SEQUENCE</scope>
    <source>
        <strain evidence="1">SMH3391-2</strain>
    </source>
</reference>
<protein>
    <submittedName>
        <fullName evidence="1">Uncharacterized protein</fullName>
    </submittedName>
</protein>
<keyword evidence="2" id="KW-1185">Reference proteome</keyword>
<accession>A0AA39XBZ9</accession>
<dbReference type="Proteomes" id="UP001174934">
    <property type="component" value="Unassembled WGS sequence"/>
</dbReference>
<sequence>MFWACSVCQLMKPLGCFPIDNDSMQIGPSSTTTCTDCIFNSLCVEPDFDLDWECTQPADDLWMCFHCQQLKHPSLFPAEDPFYAMTATSSQQLPPSSSSATTTTTTVCIDCTFDDLLAHDHPDNGLENMPVLGLEPPITQWPDQNTEEEEHNYDDHHDANTATMAWTSRLVPLPPGKCSSCRKRWARAGMKTCDDCGTRFRATRLDRAAKGQCITCKALLDEDSRTRGTLSCKACRVKNAGKKAARKAMMGGKGE</sequence>
<dbReference type="AlphaFoldDB" id="A0AA39XBZ9"/>
<proteinExistence type="predicted"/>
<dbReference type="EMBL" id="JAULSR010000002">
    <property type="protein sequence ID" value="KAK0630925.1"/>
    <property type="molecule type" value="Genomic_DNA"/>
</dbReference>
<evidence type="ECO:0000313" key="1">
    <source>
        <dbReference type="EMBL" id="KAK0630925.1"/>
    </source>
</evidence>
<name>A0AA39XBZ9_9PEZI</name>
<comment type="caution">
    <text evidence="1">The sequence shown here is derived from an EMBL/GenBank/DDBJ whole genome shotgun (WGS) entry which is preliminary data.</text>
</comment>